<organism evidence="2">
    <name type="scientific">Anguilla anguilla</name>
    <name type="common">European freshwater eel</name>
    <name type="synonym">Muraena anguilla</name>
    <dbReference type="NCBI Taxonomy" id="7936"/>
    <lineage>
        <taxon>Eukaryota</taxon>
        <taxon>Metazoa</taxon>
        <taxon>Chordata</taxon>
        <taxon>Craniata</taxon>
        <taxon>Vertebrata</taxon>
        <taxon>Euteleostomi</taxon>
        <taxon>Actinopterygii</taxon>
        <taxon>Neopterygii</taxon>
        <taxon>Teleostei</taxon>
        <taxon>Anguilliformes</taxon>
        <taxon>Anguillidae</taxon>
        <taxon>Anguilla</taxon>
    </lineage>
</organism>
<dbReference type="EMBL" id="GBXM01096842">
    <property type="protein sequence ID" value="JAH11735.1"/>
    <property type="molecule type" value="Transcribed_RNA"/>
</dbReference>
<sequence>MVGCSHGGIFGLHLPEPLSGIKALALPILRRWNCHGRTPSSRQHAVVMATGCHQRALLKVCFLFFKNLVFVFVLLAPSSRC</sequence>
<keyword evidence="1" id="KW-1133">Transmembrane helix</keyword>
<evidence type="ECO:0000313" key="2">
    <source>
        <dbReference type="EMBL" id="JAH11735.1"/>
    </source>
</evidence>
<reference evidence="2" key="2">
    <citation type="journal article" date="2015" name="Fish Shellfish Immunol.">
        <title>Early steps in the European eel (Anguilla anguilla)-Vibrio vulnificus interaction in the gills: Role of the RtxA13 toxin.</title>
        <authorList>
            <person name="Callol A."/>
            <person name="Pajuelo D."/>
            <person name="Ebbesson L."/>
            <person name="Teles M."/>
            <person name="MacKenzie S."/>
            <person name="Amaro C."/>
        </authorList>
    </citation>
    <scope>NUCLEOTIDE SEQUENCE</scope>
</reference>
<protein>
    <submittedName>
        <fullName evidence="2">Uncharacterized protein</fullName>
    </submittedName>
</protein>
<evidence type="ECO:0000256" key="1">
    <source>
        <dbReference type="SAM" id="Phobius"/>
    </source>
</evidence>
<accession>A0A0E9Q5Z5</accession>
<keyword evidence="1" id="KW-0472">Membrane</keyword>
<dbReference type="AlphaFoldDB" id="A0A0E9Q5Z5"/>
<proteinExistence type="predicted"/>
<name>A0A0E9Q5Z5_ANGAN</name>
<feature type="transmembrane region" description="Helical" evidence="1">
    <location>
        <begin position="56"/>
        <end position="76"/>
    </location>
</feature>
<keyword evidence="1" id="KW-0812">Transmembrane</keyword>
<reference evidence="2" key="1">
    <citation type="submission" date="2014-11" db="EMBL/GenBank/DDBJ databases">
        <authorList>
            <person name="Amaro Gonzalez C."/>
        </authorList>
    </citation>
    <scope>NUCLEOTIDE SEQUENCE</scope>
</reference>